<accession>A0A133VIV1</accession>
<comment type="caution">
    <text evidence="5">The sequence shown here is derived from an EMBL/GenBank/DDBJ whole genome shotgun (WGS) entry which is preliminary data.</text>
</comment>
<dbReference type="PROSITE" id="PS00211">
    <property type="entry name" value="ABC_TRANSPORTER_1"/>
    <property type="match status" value="1"/>
</dbReference>
<dbReference type="PANTHER" id="PTHR42939:SF1">
    <property type="entry name" value="ABC TRANSPORTER ATP-BINDING PROTEIN ALBC-RELATED"/>
    <property type="match status" value="1"/>
</dbReference>
<evidence type="ECO:0000313" key="6">
    <source>
        <dbReference type="Proteomes" id="UP000070404"/>
    </source>
</evidence>
<dbReference type="InterPro" id="IPR003593">
    <property type="entry name" value="AAA+_ATPase"/>
</dbReference>
<dbReference type="InterPro" id="IPR003439">
    <property type="entry name" value="ABC_transporter-like_ATP-bd"/>
</dbReference>
<dbReference type="GO" id="GO:0016887">
    <property type="term" value="F:ATP hydrolysis activity"/>
    <property type="evidence" value="ECO:0007669"/>
    <property type="project" value="InterPro"/>
</dbReference>
<protein>
    <submittedName>
        <fullName evidence="5">3-dehydroquinate dehydratase</fullName>
    </submittedName>
</protein>
<proteinExistence type="predicted"/>
<evidence type="ECO:0000259" key="4">
    <source>
        <dbReference type="PROSITE" id="PS50893"/>
    </source>
</evidence>
<evidence type="ECO:0000256" key="3">
    <source>
        <dbReference type="ARBA" id="ARBA00022840"/>
    </source>
</evidence>
<keyword evidence="6" id="KW-1185">Reference proteome</keyword>
<evidence type="ECO:0000256" key="2">
    <source>
        <dbReference type="ARBA" id="ARBA00022741"/>
    </source>
</evidence>
<dbReference type="EMBL" id="LHYF01000041">
    <property type="protein sequence ID" value="KXB06340.1"/>
    <property type="molecule type" value="Genomic_DNA"/>
</dbReference>
<gene>
    <name evidence="5" type="ORF">AKJ52_02310</name>
</gene>
<organism evidence="5 6">
    <name type="scientific">candidate division MSBL1 archaeon SCGC-AAA382C18</name>
    <dbReference type="NCBI Taxonomy" id="1698281"/>
    <lineage>
        <taxon>Archaea</taxon>
        <taxon>Methanobacteriati</taxon>
        <taxon>Methanobacteriota</taxon>
        <taxon>candidate division MSBL1</taxon>
    </lineage>
</organism>
<dbReference type="SMART" id="SM00382">
    <property type="entry name" value="AAA"/>
    <property type="match status" value="1"/>
</dbReference>
<dbReference type="CDD" id="cd03230">
    <property type="entry name" value="ABC_DR_subfamily_A"/>
    <property type="match status" value="1"/>
</dbReference>
<sequence length="251" mass="28255">MIRIEKLVKEYEEVTALRDISLEIGDSEIFGLLGPNGSGKSTLMRILAGILHPSRGKVEINEIDPEKNEEKIKEIVGYVPESPNLYESLSPIELFEFLGSIRGISVDSLDIIDRFVEAFDIQDKINDDIGSLSFGMKQKISIIAAVLHNPEVLIMDESMNGLDPKSVRIMKEYLNSFSDKENTVIYSTHILEVAEKICDRVAIMRNGNVVSIGTVDELRDILKSESLEEVFFKVTEEEDFEPIIKGLEETM</sequence>
<dbReference type="Proteomes" id="UP000070404">
    <property type="component" value="Unassembled WGS sequence"/>
</dbReference>
<keyword evidence="2" id="KW-0547">Nucleotide-binding</keyword>
<keyword evidence="1" id="KW-0813">Transport</keyword>
<dbReference type="PATRIC" id="fig|1698281.3.peg.444"/>
<evidence type="ECO:0000313" key="5">
    <source>
        <dbReference type="EMBL" id="KXB06340.1"/>
    </source>
</evidence>
<dbReference type="InterPro" id="IPR027417">
    <property type="entry name" value="P-loop_NTPase"/>
</dbReference>
<reference evidence="5 6" key="1">
    <citation type="journal article" date="2016" name="Sci. Rep.">
        <title>Metabolic traits of an uncultured archaeal lineage -MSBL1- from brine pools of the Red Sea.</title>
        <authorList>
            <person name="Mwirichia R."/>
            <person name="Alam I."/>
            <person name="Rashid M."/>
            <person name="Vinu M."/>
            <person name="Ba-Alawi W."/>
            <person name="Anthony Kamau A."/>
            <person name="Kamanda Ngugi D."/>
            <person name="Goker M."/>
            <person name="Klenk H.P."/>
            <person name="Bajic V."/>
            <person name="Stingl U."/>
        </authorList>
    </citation>
    <scope>NUCLEOTIDE SEQUENCE [LARGE SCALE GENOMIC DNA]</scope>
    <source>
        <strain evidence="5">SCGC-AAA382C18</strain>
    </source>
</reference>
<dbReference type="Pfam" id="PF00005">
    <property type="entry name" value="ABC_tran"/>
    <property type="match status" value="1"/>
</dbReference>
<keyword evidence="3" id="KW-0067">ATP-binding</keyword>
<dbReference type="PANTHER" id="PTHR42939">
    <property type="entry name" value="ABC TRANSPORTER ATP-BINDING PROTEIN ALBC-RELATED"/>
    <property type="match status" value="1"/>
</dbReference>
<feature type="domain" description="ABC transporter" evidence="4">
    <location>
        <begin position="2"/>
        <end position="231"/>
    </location>
</feature>
<dbReference type="GO" id="GO:0005524">
    <property type="term" value="F:ATP binding"/>
    <property type="evidence" value="ECO:0007669"/>
    <property type="project" value="UniProtKB-KW"/>
</dbReference>
<dbReference type="InterPro" id="IPR017871">
    <property type="entry name" value="ABC_transporter-like_CS"/>
</dbReference>
<dbReference type="Gene3D" id="3.40.50.300">
    <property type="entry name" value="P-loop containing nucleotide triphosphate hydrolases"/>
    <property type="match status" value="1"/>
</dbReference>
<dbReference type="PROSITE" id="PS50893">
    <property type="entry name" value="ABC_TRANSPORTER_2"/>
    <property type="match status" value="1"/>
</dbReference>
<dbReference type="InterPro" id="IPR051782">
    <property type="entry name" value="ABC_Transporter_VariousFunc"/>
</dbReference>
<evidence type="ECO:0000256" key="1">
    <source>
        <dbReference type="ARBA" id="ARBA00022448"/>
    </source>
</evidence>
<dbReference type="SUPFAM" id="SSF52540">
    <property type="entry name" value="P-loop containing nucleoside triphosphate hydrolases"/>
    <property type="match status" value="1"/>
</dbReference>
<name>A0A133VIV1_9EURY</name>
<dbReference type="AlphaFoldDB" id="A0A133VIV1"/>